<keyword evidence="3" id="KW-0677">Repeat</keyword>
<evidence type="ECO:0000256" key="3">
    <source>
        <dbReference type="ARBA" id="ARBA00022737"/>
    </source>
</evidence>
<dbReference type="OMA" id="FAKINCE"/>
<keyword evidence="2 6" id="KW-0732">Signal</keyword>
<dbReference type="CDD" id="cd02961">
    <property type="entry name" value="PDI_a_family"/>
    <property type="match status" value="2"/>
</dbReference>
<feature type="transmembrane region" description="Helical" evidence="5">
    <location>
        <begin position="272"/>
        <end position="295"/>
    </location>
</feature>
<evidence type="ECO:0000313" key="9">
    <source>
        <dbReference type="Proteomes" id="UP000007797"/>
    </source>
</evidence>
<evidence type="ECO:0000256" key="5">
    <source>
        <dbReference type="SAM" id="Phobius"/>
    </source>
</evidence>
<feature type="signal peptide" evidence="6">
    <location>
        <begin position="1"/>
        <end position="20"/>
    </location>
</feature>
<dbReference type="PROSITE" id="PS51352">
    <property type="entry name" value="THIOREDOXIN_2"/>
    <property type="match status" value="2"/>
</dbReference>
<protein>
    <submittedName>
        <fullName evidence="8">Disulfide-like protein</fullName>
    </submittedName>
</protein>
<dbReference type="Pfam" id="PF00085">
    <property type="entry name" value="Thioredoxin"/>
    <property type="match status" value="2"/>
</dbReference>
<feature type="domain" description="Thioredoxin" evidence="7">
    <location>
        <begin position="9"/>
        <end position="133"/>
    </location>
</feature>
<dbReference type="InterPro" id="IPR013766">
    <property type="entry name" value="Thioredoxin_domain"/>
</dbReference>
<keyword evidence="5" id="KW-1133">Transmembrane helix</keyword>
<reference evidence="9" key="1">
    <citation type="journal article" date="2011" name="Genome Res.">
        <title>Phylogeny-wide analysis of social amoeba genomes highlights ancient origins for complex intercellular communication.</title>
        <authorList>
            <person name="Heidel A.J."/>
            <person name="Lawal H.M."/>
            <person name="Felder M."/>
            <person name="Schilde C."/>
            <person name="Helps N.R."/>
            <person name="Tunggal B."/>
            <person name="Rivero F."/>
            <person name="John U."/>
            <person name="Schleicher M."/>
            <person name="Eichinger L."/>
            <person name="Platzer M."/>
            <person name="Noegel A.A."/>
            <person name="Schaap P."/>
            <person name="Gloeckner G."/>
        </authorList>
    </citation>
    <scope>NUCLEOTIDE SEQUENCE [LARGE SCALE GENOMIC DNA]</scope>
    <source>
        <strain evidence="9">SH3</strain>
    </source>
</reference>
<dbReference type="GO" id="GO:0005783">
    <property type="term" value="C:endoplasmic reticulum"/>
    <property type="evidence" value="ECO:0007669"/>
    <property type="project" value="TreeGrafter"/>
</dbReference>
<dbReference type="InterPro" id="IPR005788">
    <property type="entry name" value="PDI_thioredoxin-like_dom"/>
</dbReference>
<keyword evidence="5" id="KW-0812">Transmembrane</keyword>
<feature type="domain" description="Thioredoxin" evidence="7">
    <location>
        <begin position="144"/>
        <end position="277"/>
    </location>
</feature>
<sequence length="442" mass="50116">MKFIVTLVTLLVIAAAVVSSQDLPASEVVVLTEKNFDSTLASGGNWFVKFYAPWCGHCKKLAPLWEELATKTAKDVANYAKVDCTQEKSVCSQFKVRGYPTLMYFTDNGKSYYEYQGERKIESFNSFAAKPTGTKNAVSGSVESTGGAAAPIVELTKDNFDQTYNGKWMVAFYAPWCSYCKKYVPTFEKMANNYKNTVNFAKINCEVEKEICQLYQIPGYPTFKFFEGKGMKDFSMEPTEANLKFYLGAGNIGTFVHNRPWNKTFDLVQNAIIVYVWLFLGVFFTLGLFLGWVFFSPSKPRPVVAKSSEQPTTAMSSFCDVEDENKKSIETHRDELITERDGLLAAKRSYEEREEDEHQAYNRLTKVEDLFTLLVNDGIRKDDKIQAIEELSRFSLSITKHDSTFNDFIPTRHKSVLDTVSITRKDVCNVRFKFISSTGTTS</sequence>
<dbReference type="GO" id="GO:0006457">
    <property type="term" value="P:protein folding"/>
    <property type="evidence" value="ECO:0007669"/>
    <property type="project" value="TreeGrafter"/>
</dbReference>
<organism evidence="8 9">
    <name type="scientific">Cavenderia fasciculata</name>
    <name type="common">Slime mold</name>
    <name type="synonym">Dictyostelium fasciculatum</name>
    <dbReference type="NCBI Taxonomy" id="261658"/>
    <lineage>
        <taxon>Eukaryota</taxon>
        <taxon>Amoebozoa</taxon>
        <taxon>Evosea</taxon>
        <taxon>Eumycetozoa</taxon>
        <taxon>Dictyostelia</taxon>
        <taxon>Acytosteliales</taxon>
        <taxon>Cavenderiaceae</taxon>
        <taxon>Cavenderia</taxon>
    </lineage>
</organism>
<evidence type="ECO:0000313" key="8">
    <source>
        <dbReference type="EMBL" id="EGG24570.1"/>
    </source>
</evidence>
<dbReference type="Proteomes" id="UP000007797">
    <property type="component" value="Unassembled WGS sequence"/>
</dbReference>
<dbReference type="PRINTS" id="PR00421">
    <property type="entry name" value="THIOREDOXIN"/>
</dbReference>
<dbReference type="InterPro" id="IPR051063">
    <property type="entry name" value="PDI"/>
</dbReference>
<dbReference type="InterPro" id="IPR036249">
    <property type="entry name" value="Thioredoxin-like_sf"/>
</dbReference>
<accession>F4PID6</accession>
<proteinExistence type="inferred from homology"/>
<keyword evidence="5" id="KW-0472">Membrane</keyword>
<name>F4PID6_CACFS</name>
<evidence type="ECO:0000256" key="2">
    <source>
        <dbReference type="ARBA" id="ARBA00022729"/>
    </source>
</evidence>
<dbReference type="AlphaFoldDB" id="F4PID6"/>
<feature type="chain" id="PRO_5003319312" evidence="6">
    <location>
        <begin position="21"/>
        <end position="442"/>
    </location>
</feature>
<dbReference type="OrthoDB" id="10264505at2759"/>
<dbReference type="Gene3D" id="3.40.30.10">
    <property type="entry name" value="Glutaredoxin"/>
    <property type="match status" value="2"/>
</dbReference>
<comment type="similarity">
    <text evidence="1 4">Belongs to the protein disulfide isomerase family.</text>
</comment>
<evidence type="ECO:0000259" key="7">
    <source>
        <dbReference type="PROSITE" id="PS51352"/>
    </source>
</evidence>
<dbReference type="GO" id="GO:0003756">
    <property type="term" value="F:protein disulfide isomerase activity"/>
    <property type="evidence" value="ECO:0007669"/>
    <property type="project" value="InterPro"/>
</dbReference>
<keyword evidence="9" id="KW-1185">Reference proteome</keyword>
<gene>
    <name evidence="8" type="ORF">DFA_02813</name>
</gene>
<dbReference type="EMBL" id="GL883006">
    <property type="protein sequence ID" value="EGG24570.1"/>
    <property type="molecule type" value="Genomic_DNA"/>
</dbReference>
<dbReference type="RefSeq" id="XP_004362421.1">
    <property type="nucleotide sequence ID" value="XM_004362364.1"/>
</dbReference>
<dbReference type="STRING" id="1054147.F4PID6"/>
<dbReference type="PANTHER" id="PTHR45672">
    <property type="entry name" value="PROTEIN DISULFIDE-ISOMERASE C17H9.14C-RELATED"/>
    <property type="match status" value="1"/>
</dbReference>
<evidence type="ECO:0000256" key="6">
    <source>
        <dbReference type="SAM" id="SignalP"/>
    </source>
</evidence>
<dbReference type="GeneID" id="14877402"/>
<dbReference type="KEGG" id="dfa:DFA_02813"/>
<dbReference type="InterPro" id="IPR017937">
    <property type="entry name" value="Thioredoxin_CS"/>
</dbReference>
<evidence type="ECO:0000256" key="4">
    <source>
        <dbReference type="RuleBase" id="RU004208"/>
    </source>
</evidence>
<evidence type="ECO:0000256" key="1">
    <source>
        <dbReference type="ARBA" id="ARBA00006347"/>
    </source>
</evidence>
<dbReference type="PROSITE" id="PS00194">
    <property type="entry name" value="THIOREDOXIN_1"/>
    <property type="match status" value="1"/>
</dbReference>
<dbReference type="SUPFAM" id="SSF52833">
    <property type="entry name" value="Thioredoxin-like"/>
    <property type="match status" value="2"/>
</dbReference>
<dbReference type="NCBIfam" id="TIGR01126">
    <property type="entry name" value="pdi_dom"/>
    <property type="match status" value="1"/>
</dbReference>